<sequence length="216" mass="23732">MAVTVIVVLTAIRLIISGIIKNTFSDSPVTLVERSVQTNDWGVPLEQVDDISTRLGRATFRTERAKESAILAMPANGALFKTVVQPDRQDQTAGAAMEKLTETVQATVASMDFMAMIDDSINSEDPMLPNVYMEKALHEAGYDRQENDKQPCETPSHAFDYDGSQCFGSAAPVSLASPEFVFSGIDSSTFPGTDNLGQLDPFFDQRSKREREDRRG</sequence>
<feature type="signal peptide" evidence="2">
    <location>
        <begin position="1"/>
        <end position="25"/>
    </location>
</feature>
<feature type="region of interest" description="Disordered" evidence="1">
    <location>
        <begin position="190"/>
        <end position="216"/>
    </location>
</feature>
<feature type="chain" id="PRO_5043138476" evidence="2">
    <location>
        <begin position="26"/>
        <end position="216"/>
    </location>
</feature>
<evidence type="ECO:0000313" key="4">
    <source>
        <dbReference type="Proteomes" id="UP000271098"/>
    </source>
</evidence>
<reference evidence="3 4" key="2">
    <citation type="submission" date="2018-11" db="EMBL/GenBank/DDBJ databases">
        <authorList>
            <consortium name="Pathogen Informatics"/>
        </authorList>
    </citation>
    <scope>NUCLEOTIDE SEQUENCE [LARGE SCALE GENOMIC DNA]</scope>
</reference>
<evidence type="ECO:0000313" key="3">
    <source>
        <dbReference type="EMBL" id="VDK29874.1"/>
    </source>
</evidence>
<protein>
    <submittedName>
        <fullName evidence="5">Transmembrane protein</fullName>
    </submittedName>
</protein>
<organism evidence="5">
    <name type="scientific">Gongylonema pulchrum</name>
    <dbReference type="NCBI Taxonomy" id="637853"/>
    <lineage>
        <taxon>Eukaryota</taxon>
        <taxon>Metazoa</taxon>
        <taxon>Ecdysozoa</taxon>
        <taxon>Nematoda</taxon>
        <taxon>Chromadorea</taxon>
        <taxon>Rhabditida</taxon>
        <taxon>Spirurina</taxon>
        <taxon>Spiruromorpha</taxon>
        <taxon>Spiruroidea</taxon>
        <taxon>Gongylonematidae</taxon>
        <taxon>Gongylonema</taxon>
    </lineage>
</organism>
<evidence type="ECO:0000256" key="2">
    <source>
        <dbReference type="SAM" id="SignalP"/>
    </source>
</evidence>
<dbReference type="AlphaFoldDB" id="A0A183CY12"/>
<keyword evidence="2" id="KW-0732">Signal</keyword>
<gene>
    <name evidence="3" type="ORF">GPUH_LOCUS1353</name>
</gene>
<evidence type="ECO:0000256" key="1">
    <source>
        <dbReference type="SAM" id="MobiDB-lite"/>
    </source>
</evidence>
<dbReference type="WBParaSite" id="GPUH_0000135501-mRNA-1">
    <property type="protein sequence ID" value="GPUH_0000135501-mRNA-1"/>
    <property type="gene ID" value="GPUH_0000135501"/>
</dbReference>
<proteinExistence type="predicted"/>
<accession>A0A183CY12</accession>
<dbReference type="Proteomes" id="UP000271098">
    <property type="component" value="Unassembled WGS sequence"/>
</dbReference>
<keyword evidence="4" id="KW-1185">Reference proteome</keyword>
<reference evidence="5" key="1">
    <citation type="submission" date="2016-06" db="UniProtKB">
        <authorList>
            <consortium name="WormBaseParasite"/>
        </authorList>
    </citation>
    <scope>IDENTIFICATION</scope>
</reference>
<feature type="compositionally biased region" description="Basic and acidic residues" evidence="1">
    <location>
        <begin position="203"/>
        <end position="216"/>
    </location>
</feature>
<name>A0A183CY12_9BILA</name>
<dbReference type="EMBL" id="UYRT01001608">
    <property type="protein sequence ID" value="VDK29874.1"/>
    <property type="molecule type" value="Genomic_DNA"/>
</dbReference>
<evidence type="ECO:0000313" key="5">
    <source>
        <dbReference type="WBParaSite" id="GPUH_0000135501-mRNA-1"/>
    </source>
</evidence>